<feature type="domain" description="Enolpyruvate transferase" evidence="16">
    <location>
        <begin position="1"/>
        <end position="275"/>
    </location>
</feature>
<keyword evidence="5" id="KW-0808">Transferase</keyword>
<evidence type="ECO:0000313" key="18">
    <source>
        <dbReference type="Proteomes" id="UP000660262"/>
    </source>
</evidence>
<accession>A0A830HBJ1</accession>
<evidence type="ECO:0000256" key="1">
    <source>
        <dbReference type="ARBA" id="ARBA00004496"/>
    </source>
</evidence>
<dbReference type="OrthoDB" id="1718875at2759"/>
<gene>
    <name evidence="17" type="ORF">PPROV_000121400</name>
</gene>
<evidence type="ECO:0000256" key="10">
    <source>
        <dbReference type="ARBA" id="ARBA00038367"/>
    </source>
</evidence>
<dbReference type="PANTHER" id="PTHR43783">
    <property type="entry name" value="UDP-N-ACETYLGLUCOSAMINE 1-CARBOXYVINYLTRANSFERASE"/>
    <property type="match status" value="1"/>
</dbReference>
<evidence type="ECO:0000256" key="15">
    <source>
        <dbReference type="ARBA" id="ARBA00047527"/>
    </source>
</evidence>
<dbReference type="SUPFAM" id="SSF55205">
    <property type="entry name" value="EPT/RTPC-like"/>
    <property type="match status" value="1"/>
</dbReference>
<dbReference type="InterPro" id="IPR050068">
    <property type="entry name" value="MurA_subfamily"/>
</dbReference>
<dbReference type="GO" id="GO:0051301">
    <property type="term" value="P:cell division"/>
    <property type="evidence" value="ECO:0007669"/>
    <property type="project" value="UniProtKB-KW"/>
</dbReference>
<dbReference type="EC" id="2.5.1.7" evidence="11"/>
<evidence type="ECO:0000256" key="14">
    <source>
        <dbReference type="ARBA" id="ARBA00042842"/>
    </source>
</evidence>
<comment type="caution">
    <text evidence="17">The sequence shown here is derived from an EMBL/GenBank/DDBJ whole genome shotgun (WGS) entry which is preliminary data.</text>
</comment>
<dbReference type="PANTHER" id="PTHR43783:SF1">
    <property type="entry name" value="UDP-N-ACETYLGLUCOSAMINE 1-CARBOXYVINYLTRANSFERASE"/>
    <property type="match status" value="1"/>
</dbReference>
<organism evidence="17 18">
    <name type="scientific">Pycnococcus provasolii</name>
    <dbReference type="NCBI Taxonomy" id="41880"/>
    <lineage>
        <taxon>Eukaryota</taxon>
        <taxon>Viridiplantae</taxon>
        <taxon>Chlorophyta</taxon>
        <taxon>Pseudoscourfieldiophyceae</taxon>
        <taxon>Pseudoscourfieldiales</taxon>
        <taxon>Pycnococcaceae</taxon>
        <taxon>Pycnococcus</taxon>
    </lineage>
</organism>
<evidence type="ECO:0000313" key="17">
    <source>
        <dbReference type="EMBL" id="GHP02457.1"/>
    </source>
</evidence>
<evidence type="ECO:0000256" key="4">
    <source>
        <dbReference type="ARBA" id="ARBA00022618"/>
    </source>
</evidence>
<evidence type="ECO:0000256" key="3">
    <source>
        <dbReference type="ARBA" id="ARBA00022490"/>
    </source>
</evidence>
<keyword evidence="6" id="KW-0133">Cell shape</keyword>
<dbReference type="GO" id="GO:0071555">
    <property type="term" value="P:cell wall organization"/>
    <property type="evidence" value="ECO:0007669"/>
    <property type="project" value="UniProtKB-KW"/>
</dbReference>
<keyword evidence="18" id="KW-1185">Reference proteome</keyword>
<dbReference type="AlphaFoldDB" id="A0A830HBJ1"/>
<keyword evidence="3" id="KW-0963">Cytoplasm</keyword>
<dbReference type="InterPro" id="IPR036968">
    <property type="entry name" value="Enolpyruvate_Tfrase_sf"/>
</dbReference>
<dbReference type="EMBL" id="BNJQ01000003">
    <property type="protein sequence ID" value="GHP02457.1"/>
    <property type="molecule type" value="Genomic_DNA"/>
</dbReference>
<dbReference type="InterPro" id="IPR013792">
    <property type="entry name" value="RNA3'P_cycl/enolpyr_Trfase_a/b"/>
</dbReference>
<dbReference type="Pfam" id="PF00275">
    <property type="entry name" value="EPSP_synthase"/>
    <property type="match status" value="1"/>
</dbReference>
<dbReference type="Proteomes" id="UP000660262">
    <property type="component" value="Unassembled WGS sequence"/>
</dbReference>
<dbReference type="InterPro" id="IPR001986">
    <property type="entry name" value="Enolpyruvate_Tfrase_dom"/>
</dbReference>
<dbReference type="GO" id="GO:0008360">
    <property type="term" value="P:regulation of cell shape"/>
    <property type="evidence" value="ECO:0007669"/>
    <property type="project" value="UniProtKB-KW"/>
</dbReference>
<evidence type="ECO:0000256" key="8">
    <source>
        <dbReference type="ARBA" id="ARBA00023306"/>
    </source>
</evidence>
<dbReference type="Gene3D" id="3.65.10.10">
    <property type="entry name" value="Enolpyruvate transferase domain"/>
    <property type="match status" value="2"/>
</dbReference>
<evidence type="ECO:0000256" key="9">
    <source>
        <dbReference type="ARBA" id="ARBA00023316"/>
    </source>
</evidence>
<evidence type="ECO:0000256" key="7">
    <source>
        <dbReference type="ARBA" id="ARBA00022984"/>
    </source>
</evidence>
<keyword evidence="9" id="KW-0961">Cell wall biogenesis/degradation</keyword>
<evidence type="ECO:0000256" key="6">
    <source>
        <dbReference type="ARBA" id="ARBA00022960"/>
    </source>
</evidence>
<sequence>MAACVADGETVIENAAQEPEVVDLANLLNACGARVRGAGSARICVTGVPPSKLTGCEHTVIPDRIEAGTLLAAGAITHSTVSLSPVVPGHLAAVIAKLHAVGCRVTCADSGNPADPFAMTPTRLTLHPASRLRATDVKTLPYPGFPTDMQAQFTALLTQCEGASTVHETVFENRMKHVRELQRMGAQIKIHGADVATVSGHDARAASTADKEDGAPGELVVVSGLGPNARQALQGALVRASDLRAGAALILAALAAEGTTTLASMAQVDRGYESLDLKLLSLGADVRRVEAVE</sequence>
<dbReference type="GO" id="GO:0005737">
    <property type="term" value="C:cytoplasm"/>
    <property type="evidence" value="ECO:0007669"/>
    <property type="project" value="UniProtKB-SubCell"/>
</dbReference>
<evidence type="ECO:0000256" key="13">
    <source>
        <dbReference type="ARBA" id="ARBA00042443"/>
    </source>
</evidence>
<comment type="pathway">
    <text evidence="2">Cell wall biogenesis; peptidoglycan biosynthesis.</text>
</comment>
<comment type="catalytic activity">
    <reaction evidence="15">
        <text>phosphoenolpyruvate + UDP-N-acetyl-alpha-D-glucosamine = UDP-N-acetyl-3-O-(1-carboxyvinyl)-alpha-D-glucosamine + phosphate</text>
        <dbReference type="Rhea" id="RHEA:18681"/>
        <dbReference type="ChEBI" id="CHEBI:43474"/>
        <dbReference type="ChEBI" id="CHEBI:57705"/>
        <dbReference type="ChEBI" id="CHEBI:58702"/>
        <dbReference type="ChEBI" id="CHEBI:68483"/>
        <dbReference type="EC" id="2.5.1.7"/>
    </reaction>
</comment>
<name>A0A830HBJ1_9CHLO</name>
<keyword evidence="4" id="KW-0132">Cell division</keyword>
<evidence type="ECO:0000256" key="12">
    <source>
        <dbReference type="ARBA" id="ARBA00039754"/>
    </source>
</evidence>
<proteinExistence type="inferred from homology"/>
<keyword evidence="8" id="KW-0131">Cell cycle</keyword>
<evidence type="ECO:0000256" key="11">
    <source>
        <dbReference type="ARBA" id="ARBA00039108"/>
    </source>
</evidence>
<protein>
    <recommendedName>
        <fullName evidence="12">UDP-N-acetylglucosamine 1-carboxyvinyltransferase</fullName>
        <ecNumber evidence="11">2.5.1.7</ecNumber>
    </recommendedName>
    <alternativeName>
        <fullName evidence="13">Enoylpyruvate transferase</fullName>
    </alternativeName>
    <alternativeName>
        <fullName evidence="14">UDP-N-acetylglucosamine enolpyruvyl transferase</fullName>
    </alternativeName>
</protein>
<evidence type="ECO:0000256" key="5">
    <source>
        <dbReference type="ARBA" id="ARBA00022679"/>
    </source>
</evidence>
<comment type="subcellular location">
    <subcellularLocation>
        <location evidence="1">Cytoplasm</location>
    </subcellularLocation>
</comment>
<comment type="similarity">
    <text evidence="10">Belongs to the EPSP synthase family. MurA subfamily.</text>
</comment>
<evidence type="ECO:0000259" key="16">
    <source>
        <dbReference type="Pfam" id="PF00275"/>
    </source>
</evidence>
<reference evidence="17" key="1">
    <citation type="submission" date="2020-10" db="EMBL/GenBank/DDBJ databases">
        <title>Unveiling of a novel bifunctional photoreceptor, Dualchrome1, isolated from a cosmopolitan green alga.</title>
        <authorList>
            <person name="Suzuki S."/>
            <person name="Kawachi M."/>
        </authorList>
    </citation>
    <scope>NUCLEOTIDE SEQUENCE</scope>
    <source>
        <strain evidence="17">NIES 2893</strain>
    </source>
</reference>
<evidence type="ECO:0000256" key="2">
    <source>
        <dbReference type="ARBA" id="ARBA00004752"/>
    </source>
</evidence>
<keyword evidence="7" id="KW-0573">Peptidoglycan synthesis</keyword>
<dbReference type="GO" id="GO:0008760">
    <property type="term" value="F:UDP-N-acetylglucosamine 1-carboxyvinyltransferase activity"/>
    <property type="evidence" value="ECO:0007669"/>
    <property type="project" value="UniProtKB-EC"/>
</dbReference>